<organism evidence="1 2">
    <name type="scientific">Acinetobacter pseudolwoffii</name>
    <dbReference type="NCBI Taxonomy" id="2053287"/>
    <lineage>
        <taxon>Bacteria</taxon>
        <taxon>Pseudomonadati</taxon>
        <taxon>Pseudomonadota</taxon>
        <taxon>Gammaproteobacteria</taxon>
        <taxon>Moraxellales</taxon>
        <taxon>Moraxellaceae</taxon>
        <taxon>Acinetobacter</taxon>
    </lineage>
</organism>
<dbReference type="AlphaFoldDB" id="A0A2H9UHZ0"/>
<accession>A0A2H9UHZ0</accession>
<sequence length="122" mass="13773">MTEQKKPKRIRQKVIQVVVTEAEKKQIEENAAQGNVSASQYLRDLGLGYQPKSLTDVKTIQEIRSLKADMNKVGGLLKNLMNGELTDPKEIRSKVNGLLLDFSRNQNSIDLFISKVRSAIKF</sequence>
<comment type="caution">
    <text evidence="1">The sequence shown here is derived from an EMBL/GenBank/DDBJ whole genome shotgun (WGS) entry which is preliminary data.</text>
</comment>
<name>A0A2H9UHZ0_9GAMM</name>
<gene>
    <name evidence="1" type="ORF">CU320_14675</name>
</gene>
<dbReference type="InterPro" id="IPR053842">
    <property type="entry name" value="NikA-like"/>
</dbReference>
<dbReference type="RefSeq" id="WP_100358194.1">
    <property type="nucleotide sequence ID" value="NZ_PGOZ01000030.1"/>
</dbReference>
<dbReference type="EMBL" id="PGOZ01000030">
    <property type="protein sequence ID" value="PJI31322.1"/>
    <property type="molecule type" value="Genomic_DNA"/>
</dbReference>
<proteinExistence type="predicted"/>
<protein>
    <submittedName>
        <fullName evidence="1">LysR family transcriptional regulator</fullName>
    </submittedName>
</protein>
<reference evidence="1 2" key="1">
    <citation type="submission" date="2017-11" db="EMBL/GenBank/DDBJ databases">
        <authorList>
            <person name="Han C.G."/>
        </authorList>
    </citation>
    <scope>NUCLEOTIDE SEQUENCE [LARGE SCALE GENOMIC DNA]</scope>
    <source>
        <strain evidence="1 2">ANC 5347</strain>
    </source>
</reference>
<dbReference type="Pfam" id="PF21983">
    <property type="entry name" value="NikA-like"/>
    <property type="match status" value="1"/>
</dbReference>
<reference evidence="1 2" key="2">
    <citation type="submission" date="2017-12" db="EMBL/GenBank/DDBJ databases">
        <title>Revising the taxonomy of the Acinetobacter lwoffii group: the description of Acinetobacter pseudolwoffii sp. nov. and emended description of Acinetobacter lwoffii.</title>
        <authorList>
            <person name="Nemec A."/>
        </authorList>
    </citation>
    <scope>NUCLEOTIDE SEQUENCE [LARGE SCALE GENOMIC DNA]</scope>
    <source>
        <strain evidence="1 2">ANC 5347</strain>
    </source>
</reference>
<evidence type="ECO:0000313" key="1">
    <source>
        <dbReference type="EMBL" id="PJI31322.1"/>
    </source>
</evidence>
<evidence type="ECO:0000313" key="2">
    <source>
        <dbReference type="Proteomes" id="UP000242351"/>
    </source>
</evidence>
<dbReference type="Proteomes" id="UP000242351">
    <property type="component" value="Unassembled WGS sequence"/>
</dbReference>